<dbReference type="Pfam" id="PF00535">
    <property type="entry name" value="Glycos_transf_2"/>
    <property type="match status" value="1"/>
</dbReference>
<keyword evidence="5" id="KW-0812">Transmembrane</keyword>
<dbReference type="PANTHER" id="PTHR48090:SF1">
    <property type="entry name" value="PROPHAGE BACTOPRENOL GLUCOSYL TRANSFERASE HOMOLOG"/>
    <property type="match status" value="1"/>
</dbReference>
<gene>
    <name evidence="10" type="ORF">B4N89_43340</name>
</gene>
<dbReference type="STRING" id="159449.B4N89_43340"/>
<protein>
    <recommendedName>
        <fullName evidence="9">Glycosyltransferase 2-like domain-containing protein</fullName>
    </recommendedName>
</protein>
<evidence type="ECO:0000256" key="6">
    <source>
        <dbReference type="ARBA" id="ARBA00022989"/>
    </source>
</evidence>
<dbReference type="GO" id="GO:0016757">
    <property type="term" value="F:glycosyltransferase activity"/>
    <property type="evidence" value="ECO:0007669"/>
    <property type="project" value="UniProtKB-KW"/>
</dbReference>
<dbReference type="PANTHER" id="PTHR48090">
    <property type="entry name" value="UNDECAPRENYL-PHOSPHATE 4-DEOXY-4-FORMAMIDO-L-ARABINOSE TRANSFERASE-RELATED"/>
    <property type="match status" value="1"/>
</dbReference>
<dbReference type="FunFam" id="3.90.550.10:FF:000079">
    <property type="entry name" value="Probable glycosyl transferase"/>
    <property type="match status" value="1"/>
</dbReference>
<comment type="caution">
    <text evidence="10">The sequence shown here is derived from an EMBL/GenBank/DDBJ whole genome shotgun (WGS) entry which is preliminary data.</text>
</comment>
<name>A0A1T3NL12_9ACTN</name>
<keyword evidence="3" id="KW-0328">Glycosyltransferase</keyword>
<dbReference type="Proteomes" id="UP000190037">
    <property type="component" value="Unassembled WGS sequence"/>
</dbReference>
<dbReference type="GO" id="GO:0005886">
    <property type="term" value="C:plasma membrane"/>
    <property type="evidence" value="ECO:0007669"/>
    <property type="project" value="UniProtKB-SubCell"/>
</dbReference>
<evidence type="ECO:0000256" key="8">
    <source>
        <dbReference type="ARBA" id="ARBA00038152"/>
    </source>
</evidence>
<organism evidence="10 11">
    <name type="scientific">Embleya scabrispora</name>
    <dbReference type="NCBI Taxonomy" id="159449"/>
    <lineage>
        <taxon>Bacteria</taxon>
        <taxon>Bacillati</taxon>
        <taxon>Actinomycetota</taxon>
        <taxon>Actinomycetes</taxon>
        <taxon>Kitasatosporales</taxon>
        <taxon>Streptomycetaceae</taxon>
        <taxon>Embleya</taxon>
    </lineage>
</organism>
<evidence type="ECO:0000256" key="5">
    <source>
        <dbReference type="ARBA" id="ARBA00022692"/>
    </source>
</evidence>
<dbReference type="AlphaFoldDB" id="A0A1T3NL12"/>
<comment type="similarity">
    <text evidence="8">Belongs to the glycosyltransferase 2 family. GtrB subfamily.</text>
</comment>
<dbReference type="EMBL" id="MWQN01000004">
    <property type="protein sequence ID" value="OPC77355.1"/>
    <property type="molecule type" value="Genomic_DNA"/>
</dbReference>
<evidence type="ECO:0000256" key="1">
    <source>
        <dbReference type="ARBA" id="ARBA00004651"/>
    </source>
</evidence>
<evidence type="ECO:0000256" key="7">
    <source>
        <dbReference type="ARBA" id="ARBA00023136"/>
    </source>
</evidence>
<dbReference type="Gene3D" id="3.90.550.10">
    <property type="entry name" value="Spore Coat Polysaccharide Biosynthesis Protein SpsA, Chain A"/>
    <property type="match status" value="1"/>
</dbReference>
<dbReference type="RefSeq" id="WP_078982111.1">
    <property type="nucleotide sequence ID" value="NZ_MWQN01000004.1"/>
</dbReference>
<dbReference type="InterPro" id="IPR050256">
    <property type="entry name" value="Glycosyltransferase_2"/>
</dbReference>
<keyword evidence="11" id="KW-1185">Reference proteome</keyword>
<evidence type="ECO:0000313" key="10">
    <source>
        <dbReference type="EMBL" id="OPC77355.1"/>
    </source>
</evidence>
<evidence type="ECO:0000256" key="4">
    <source>
        <dbReference type="ARBA" id="ARBA00022679"/>
    </source>
</evidence>
<keyword evidence="7" id="KW-0472">Membrane</keyword>
<proteinExistence type="inferred from homology"/>
<keyword evidence="2" id="KW-1003">Cell membrane</keyword>
<keyword evidence="4" id="KW-0808">Transferase</keyword>
<sequence>MSQRKADGPAPHTPLISVVVPCYNEGEVVAEAHRRISTVMRALDGYDHEIVFVDDGSRDHTWDVLTSLARADNHVQLVQLTRNFGHQPGMMAGLREARGDAVVTLDADLQDPPELIPAMVERWGQGWPVVSGRRVARHGDTRFKVATAYVYYRLLKSLADHPIALDTGDFRLLDRSVVETLTRLSGDPGFVRGLVGWAGFAETSIEYGRAPRSAGRSKYTLRKMASLSHRGVMTCTATPARLPTAVGVAWLGGVALTSAVRRRPMPVAAWTFGGEALLLGILGEYLRLVHHEARGRPPYVVARRDRQHAVTPVTALAEPEEQAS</sequence>
<evidence type="ECO:0000313" key="11">
    <source>
        <dbReference type="Proteomes" id="UP000190037"/>
    </source>
</evidence>
<evidence type="ECO:0000256" key="3">
    <source>
        <dbReference type="ARBA" id="ARBA00022676"/>
    </source>
</evidence>
<dbReference type="InterPro" id="IPR001173">
    <property type="entry name" value="Glyco_trans_2-like"/>
</dbReference>
<dbReference type="OrthoDB" id="9811884at2"/>
<dbReference type="CDD" id="cd04187">
    <property type="entry name" value="DPM1_like_bac"/>
    <property type="match status" value="1"/>
</dbReference>
<dbReference type="InterPro" id="IPR029044">
    <property type="entry name" value="Nucleotide-diphossugar_trans"/>
</dbReference>
<reference evidence="10 11" key="1">
    <citation type="submission" date="2017-03" db="EMBL/GenBank/DDBJ databases">
        <title>Draft genome sequence of Streptomyces scabrisporus NF3, endophyte isolated from Amphipterygium adstringens.</title>
        <authorList>
            <person name="Vazquez M."/>
            <person name="Ceapa C.D."/>
            <person name="Rodriguez Luna D."/>
            <person name="Sanchez Esquivel S."/>
        </authorList>
    </citation>
    <scope>NUCLEOTIDE SEQUENCE [LARGE SCALE GENOMIC DNA]</scope>
    <source>
        <strain evidence="10 11">NF3</strain>
    </source>
</reference>
<feature type="domain" description="Glycosyltransferase 2-like" evidence="9">
    <location>
        <begin position="17"/>
        <end position="181"/>
    </location>
</feature>
<accession>A0A1T3NL12</accession>
<dbReference type="SUPFAM" id="SSF53448">
    <property type="entry name" value="Nucleotide-diphospho-sugar transferases"/>
    <property type="match status" value="1"/>
</dbReference>
<evidence type="ECO:0000256" key="2">
    <source>
        <dbReference type="ARBA" id="ARBA00022475"/>
    </source>
</evidence>
<evidence type="ECO:0000259" key="9">
    <source>
        <dbReference type="Pfam" id="PF00535"/>
    </source>
</evidence>
<comment type="subcellular location">
    <subcellularLocation>
        <location evidence="1">Cell membrane</location>
        <topology evidence="1">Multi-pass membrane protein</topology>
    </subcellularLocation>
</comment>
<keyword evidence="6" id="KW-1133">Transmembrane helix</keyword>